<gene>
    <name evidence="2" type="ORF">L1994_08770</name>
</gene>
<dbReference type="InterPro" id="IPR004839">
    <property type="entry name" value="Aminotransferase_I/II_large"/>
</dbReference>
<dbReference type="SUPFAM" id="SSF53383">
    <property type="entry name" value="PLP-dependent transferases"/>
    <property type="match status" value="1"/>
</dbReference>
<dbReference type="InterPro" id="IPR015422">
    <property type="entry name" value="PyrdxlP-dep_Trfase_small"/>
</dbReference>
<dbReference type="PANTHER" id="PTHR43510">
    <property type="entry name" value="AMINOTRANSFERASE FUNCTION, HYPOTHETICAL (EUROFUNG)"/>
    <property type="match status" value="1"/>
</dbReference>
<dbReference type="AlphaFoldDB" id="A0AAF0JL41"/>
<dbReference type="CDD" id="cd00609">
    <property type="entry name" value="AAT_like"/>
    <property type="match status" value="1"/>
</dbReference>
<evidence type="ECO:0000313" key="2">
    <source>
        <dbReference type="EMBL" id="WFN36234.1"/>
    </source>
</evidence>
<dbReference type="Pfam" id="PF00155">
    <property type="entry name" value="Aminotran_1_2"/>
    <property type="match status" value="1"/>
</dbReference>
<keyword evidence="3" id="KW-1185">Reference proteome</keyword>
<dbReference type="GO" id="GO:0030170">
    <property type="term" value="F:pyridoxal phosphate binding"/>
    <property type="evidence" value="ECO:0007669"/>
    <property type="project" value="InterPro"/>
</dbReference>
<dbReference type="InterPro" id="IPR015424">
    <property type="entry name" value="PyrdxlP-dep_Trfase"/>
</dbReference>
<dbReference type="Gene3D" id="3.90.1150.10">
    <property type="entry name" value="Aspartate Aminotransferase, domain 1"/>
    <property type="match status" value="1"/>
</dbReference>
<name>A0AAF0JL41_9EURY</name>
<dbReference type="PANTHER" id="PTHR43510:SF1">
    <property type="entry name" value="AMINOTRANSFERASE FUNCTION, HYPOTHETICAL (EUROFUNG)"/>
    <property type="match status" value="1"/>
</dbReference>
<feature type="domain" description="Aminotransferase class I/classII large" evidence="1">
    <location>
        <begin position="49"/>
        <end position="351"/>
    </location>
</feature>
<organism evidence="2 3">
    <name type="scientific">Methanomicrobium antiquum</name>
    <dbReference type="NCBI Taxonomy" id="487686"/>
    <lineage>
        <taxon>Archaea</taxon>
        <taxon>Methanobacteriati</taxon>
        <taxon>Methanobacteriota</taxon>
        <taxon>Stenosarchaea group</taxon>
        <taxon>Methanomicrobia</taxon>
        <taxon>Methanomicrobiales</taxon>
        <taxon>Methanomicrobiaceae</taxon>
        <taxon>Methanomicrobium</taxon>
    </lineage>
</organism>
<protein>
    <submittedName>
        <fullName evidence="2">Aminotransferase class I/II-fold pyridoxal phosphate-dependent enzyme</fullName>
    </submittedName>
</protein>
<dbReference type="InterPro" id="IPR015421">
    <property type="entry name" value="PyrdxlP-dep_Trfase_major"/>
</dbReference>
<dbReference type="KEGG" id="manq:L1994_08770"/>
<evidence type="ECO:0000313" key="3">
    <source>
        <dbReference type="Proteomes" id="UP001218895"/>
    </source>
</evidence>
<dbReference type="EMBL" id="CP091092">
    <property type="protein sequence ID" value="WFN36234.1"/>
    <property type="molecule type" value="Genomic_DNA"/>
</dbReference>
<keyword evidence="2" id="KW-0032">Aminotransferase</keyword>
<sequence length="373" mass="42287">MKIDTFRLERYLGKYEFKAPNILCTSDCQSLTAGELLEICGESEDSYKNVWLGYTETKGSPNLRKAISALYTSVKPDEILTFSGAEEGIFIFMNAALNPDDHIIVLYPAYQSLHEIAKAAGCSVSFWEMDEKNDWKPDLNELKKLIQKNTSAIILNSPHNPTGFNFSKEDFSEIVKIASDNSLYLFSDEVYRELEYQKSDRLTAAADCYSKGVSLGVMSKAYGLAGIRIGWIASKDSALMQKLSKLKDYISICQSAPSEYLAEIALLNREKLLAKNLKIISDNLELLDSFFERYNNIFEWVRPNCGPIGYARIKSEKDAESFCIDAVEKAGILLLPSTVFSDDNTHFRIGFGRYDMKKSLLKFEEFLKDRYNL</sequence>
<proteinExistence type="predicted"/>
<dbReference type="Gene3D" id="3.40.640.10">
    <property type="entry name" value="Type I PLP-dependent aspartate aminotransferase-like (Major domain)"/>
    <property type="match status" value="1"/>
</dbReference>
<dbReference type="GO" id="GO:0008483">
    <property type="term" value="F:transaminase activity"/>
    <property type="evidence" value="ECO:0007669"/>
    <property type="project" value="UniProtKB-KW"/>
</dbReference>
<keyword evidence="2" id="KW-0808">Transferase</keyword>
<evidence type="ECO:0000259" key="1">
    <source>
        <dbReference type="Pfam" id="PF00155"/>
    </source>
</evidence>
<reference evidence="2" key="1">
    <citation type="submission" date="2022-01" db="EMBL/GenBank/DDBJ databases">
        <title>Complete genome of Methanomicrobium antiquum DSM 21220.</title>
        <authorList>
            <person name="Chen S.-C."/>
            <person name="You Y.-T."/>
            <person name="Zhou Y.-Z."/>
            <person name="Lai M.-C."/>
        </authorList>
    </citation>
    <scope>NUCLEOTIDE SEQUENCE</scope>
    <source>
        <strain evidence="2">DSM 21220</strain>
    </source>
</reference>
<dbReference type="RefSeq" id="WP_278099072.1">
    <property type="nucleotide sequence ID" value="NZ_CP091092.1"/>
</dbReference>
<accession>A0AAF0JL41</accession>
<dbReference type="GeneID" id="79950486"/>
<dbReference type="Proteomes" id="UP001218895">
    <property type="component" value="Chromosome"/>
</dbReference>